<dbReference type="EMBL" id="VTPC01090523">
    <property type="protein sequence ID" value="KAF2883246.1"/>
    <property type="molecule type" value="Genomic_DNA"/>
</dbReference>
<dbReference type="Proteomes" id="UP000801492">
    <property type="component" value="Unassembled WGS sequence"/>
</dbReference>
<name>A0A8K0G253_IGNLU</name>
<gene>
    <name evidence="1" type="ORF">ILUMI_22927</name>
</gene>
<keyword evidence="2" id="KW-1185">Reference proteome</keyword>
<accession>A0A8K0G253</accession>
<sequence>MLSQQFEITVASENYSGGLDIKRDRENRKIFSTEDDNTDIRLPYLETVGSLIFVPTISRPDILFAVETVSYFLNNSNTIYVNVINKNFRYVHESFNLGILYGCEGLYLEGKAVVALSAAEAK</sequence>
<proteinExistence type="predicted"/>
<reference evidence="1" key="1">
    <citation type="submission" date="2019-08" db="EMBL/GenBank/DDBJ databases">
        <title>The genome of the North American firefly Photinus pyralis.</title>
        <authorList>
            <consortium name="Photinus pyralis genome working group"/>
            <person name="Fallon T.R."/>
            <person name="Sander Lower S.E."/>
            <person name="Weng J.-K."/>
        </authorList>
    </citation>
    <scope>NUCLEOTIDE SEQUENCE</scope>
    <source>
        <strain evidence="1">TRF0915ILg1</strain>
        <tissue evidence="1">Whole body</tissue>
    </source>
</reference>
<protein>
    <submittedName>
        <fullName evidence="1">Uncharacterized protein</fullName>
    </submittedName>
</protein>
<comment type="caution">
    <text evidence="1">The sequence shown here is derived from an EMBL/GenBank/DDBJ whole genome shotgun (WGS) entry which is preliminary data.</text>
</comment>
<evidence type="ECO:0000313" key="1">
    <source>
        <dbReference type="EMBL" id="KAF2883246.1"/>
    </source>
</evidence>
<dbReference type="AlphaFoldDB" id="A0A8K0G253"/>
<organism evidence="1 2">
    <name type="scientific">Ignelater luminosus</name>
    <name type="common">Cucubano</name>
    <name type="synonym">Pyrophorus luminosus</name>
    <dbReference type="NCBI Taxonomy" id="2038154"/>
    <lineage>
        <taxon>Eukaryota</taxon>
        <taxon>Metazoa</taxon>
        <taxon>Ecdysozoa</taxon>
        <taxon>Arthropoda</taxon>
        <taxon>Hexapoda</taxon>
        <taxon>Insecta</taxon>
        <taxon>Pterygota</taxon>
        <taxon>Neoptera</taxon>
        <taxon>Endopterygota</taxon>
        <taxon>Coleoptera</taxon>
        <taxon>Polyphaga</taxon>
        <taxon>Elateriformia</taxon>
        <taxon>Elateroidea</taxon>
        <taxon>Elateridae</taxon>
        <taxon>Agrypninae</taxon>
        <taxon>Pyrophorini</taxon>
        <taxon>Ignelater</taxon>
    </lineage>
</organism>
<evidence type="ECO:0000313" key="2">
    <source>
        <dbReference type="Proteomes" id="UP000801492"/>
    </source>
</evidence>
<dbReference type="OrthoDB" id="7607472at2759"/>